<evidence type="ECO:0000313" key="9">
    <source>
        <dbReference type="EMBL" id="MBT0654523.1"/>
    </source>
</evidence>
<keyword evidence="3" id="KW-0808">Transferase</keyword>
<dbReference type="InterPro" id="IPR036388">
    <property type="entry name" value="WH-like_DNA-bd_sf"/>
</dbReference>
<evidence type="ECO:0000259" key="8">
    <source>
        <dbReference type="Pfam" id="PF02870"/>
    </source>
</evidence>
<reference evidence="9 10" key="1">
    <citation type="submission" date="2021-05" db="EMBL/GenBank/DDBJ databases">
        <title>The draft genome of Geobacter luticola JCM 17780.</title>
        <authorList>
            <person name="Xu Z."/>
            <person name="Masuda Y."/>
            <person name="Itoh H."/>
            <person name="Senoo K."/>
        </authorList>
    </citation>
    <scope>NUCLEOTIDE SEQUENCE [LARGE SCALE GENOMIC DNA]</scope>
    <source>
        <strain evidence="9 10">JCM 17780</strain>
    </source>
</reference>
<dbReference type="CDD" id="cd06445">
    <property type="entry name" value="ATase"/>
    <property type="match status" value="1"/>
</dbReference>
<dbReference type="SUPFAM" id="SSF53155">
    <property type="entry name" value="Methylated DNA-protein cysteine methyltransferase domain"/>
    <property type="match status" value="1"/>
</dbReference>
<feature type="domain" description="Methylguanine DNA methyltransferase ribonuclease-like" evidence="8">
    <location>
        <begin position="12"/>
        <end position="90"/>
    </location>
</feature>
<evidence type="ECO:0000256" key="6">
    <source>
        <dbReference type="ARBA" id="ARBA00049348"/>
    </source>
</evidence>
<dbReference type="Proteomes" id="UP000756860">
    <property type="component" value="Unassembled WGS sequence"/>
</dbReference>
<keyword evidence="5" id="KW-0234">DNA repair</keyword>
<dbReference type="RefSeq" id="WP_214176531.1">
    <property type="nucleotide sequence ID" value="NZ_JAHCVK010000011.1"/>
</dbReference>
<dbReference type="NCBIfam" id="TIGR00589">
    <property type="entry name" value="ogt"/>
    <property type="match status" value="1"/>
</dbReference>
<organism evidence="9 10">
    <name type="scientific">Geomobilimonas luticola</name>
    <dbReference type="NCBI Taxonomy" id="1114878"/>
    <lineage>
        <taxon>Bacteria</taxon>
        <taxon>Pseudomonadati</taxon>
        <taxon>Thermodesulfobacteriota</taxon>
        <taxon>Desulfuromonadia</taxon>
        <taxon>Geobacterales</taxon>
        <taxon>Geobacteraceae</taxon>
        <taxon>Geomobilimonas</taxon>
    </lineage>
</organism>
<keyword evidence="4" id="KW-0227">DNA damage</keyword>
<comment type="catalytic activity">
    <reaction evidence="6">
        <text>a 6-O-methyl-2'-deoxyguanosine in DNA + L-cysteinyl-[protein] = S-methyl-L-cysteinyl-[protein] + a 2'-deoxyguanosine in DNA</text>
        <dbReference type="Rhea" id="RHEA:24000"/>
        <dbReference type="Rhea" id="RHEA-COMP:10131"/>
        <dbReference type="Rhea" id="RHEA-COMP:10132"/>
        <dbReference type="Rhea" id="RHEA-COMP:11367"/>
        <dbReference type="Rhea" id="RHEA-COMP:11368"/>
        <dbReference type="ChEBI" id="CHEBI:29950"/>
        <dbReference type="ChEBI" id="CHEBI:82612"/>
        <dbReference type="ChEBI" id="CHEBI:85445"/>
        <dbReference type="ChEBI" id="CHEBI:85448"/>
        <dbReference type="EC" id="2.1.1.63"/>
    </reaction>
</comment>
<evidence type="ECO:0000259" key="7">
    <source>
        <dbReference type="Pfam" id="PF01035"/>
    </source>
</evidence>
<dbReference type="SUPFAM" id="SSF46767">
    <property type="entry name" value="Methylated DNA-protein cysteine methyltransferase, C-terminal domain"/>
    <property type="match status" value="1"/>
</dbReference>
<keyword evidence="2" id="KW-0489">Methyltransferase</keyword>
<dbReference type="InterPro" id="IPR001497">
    <property type="entry name" value="MethylDNA_cys_MeTrfase_AS"/>
</dbReference>
<dbReference type="InterPro" id="IPR036631">
    <property type="entry name" value="MGMT_N_sf"/>
</dbReference>
<evidence type="ECO:0000256" key="5">
    <source>
        <dbReference type="ARBA" id="ARBA00023204"/>
    </source>
</evidence>
<comment type="caution">
    <text evidence="9">The sequence shown here is derived from an EMBL/GenBank/DDBJ whole genome shotgun (WGS) entry which is preliminary data.</text>
</comment>
<dbReference type="Pfam" id="PF01035">
    <property type="entry name" value="DNA_binding_1"/>
    <property type="match status" value="1"/>
</dbReference>
<dbReference type="PROSITE" id="PS00374">
    <property type="entry name" value="MGMT"/>
    <property type="match status" value="1"/>
</dbReference>
<evidence type="ECO:0000256" key="2">
    <source>
        <dbReference type="ARBA" id="ARBA00022603"/>
    </source>
</evidence>
<comment type="catalytic activity">
    <reaction evidence="1">
        <text>a 4-O-methyl-thymidine in DNA + L-cysteinyl-[protein] = a thymidine in DNA + S-methyl-L-cysteinyl-[protein]</text>
        <dbReference type="Rhea" id="RHEA:53428"/>
        <dbReference type="Rhea" id="RHEA-COMP:10131"/>
        <dbReference type="Rhea" id="RHEA-COMP:10132"/>
        <dbReference type="Rhea" id="RHEA-COMP:13555"/>
        <dbReference type="Rhea" id="RHEA-COMP:13556"/>
        <dbReference type="ChEBI" id="CHEBI:29950"/>
        <dbReference type="ChEBI" id="CHEBI:82612"/>
        <dbReference type="ChEBI" id="CHEBI:137386"/>
        <dbReference type="ChEBI" id="CHEBI:137387"/>
        <dbReference type="EC" id="2.1.1.63"/>
    </reaction>
</comment>
<keyword evidence="10" id="KW-1185">Reference proteome</keyword>
<dbReference type="InterPro" id="IPR014048">
    <property type="entry name" value="MethylDNA_cys_MeTrfase_DNA-bd"/>
</dbReference>
<dbReference type="Pfam" id="PF02870">
    <property type="entry name" value="Methyltransf_1N"/>
    <property type="match status" value="1"/>
</dbReference>
<name>A0ABS5SGN8_9BACT</name>
<dbReference type="PANTHER" id="PTHR10815">
    <property type="entry name" value="METHYLATED-DNA--PROTEIN-CYSTEINE METHYLTRANSFERASE"/>
    <property type="match status" value="1"/>
</dbReference>
<proteinExistence type="predicted"/>
<feature type="domain" description="Methylated-DNA-[protein]-cysteine S-methyltransferase DNA binding" evidence="7">
    <location>
        <begin position="95"/>
        <end position="176"/>
    </location>
</feature>
<sequence>MNKRRISTAGKYRALFETSFGSGAVVASEAGVLEVFLPFGGEEKGELLTQLTDLYPLALGENRVTREAADLLQRYFAGERVEFSPVPLDLAGCTPFQNAVYGVVAAIPYGAVRTYGEVAALMGSPTAARGVGSAMAANRLPIIIPCHRVVGAAGALTGYSAPGGVASKKWLLTMEQG</sequence>
<dbReference type="Gene3D" id="1.10.10.10">
    <property type="entry name" value="Winged helix-like DNA-binding domain superfamily/Winged helix DNA-binding domain"/>
    <property type="match status" value="1"/>
</dbReference>
<accession>A0ABS5SGN8</accession>
<protein>
    <submittedName>
        <fullName evidence="9">Methylated-DNA--[protein]-cysteine S-methyltransferase</fullName>
    </submittedName>
</protein>
<evidence type="ECO:0000256" key="4">
    <source>
        <dbReference type="ARBA" id="ARBA00022763"/>
    </source>
</evidence>
<evidence type="ECO:0000256" key="3">
    <source>
        <dbReference type="ARBA" id="ARBA00022679"/>
    </source>
</evidence>
<dbReference type="EMBL" id="JAHCVK010000011">
    <property type="protein sequence ID" value="MBT0654523.1"/>
    <property type="molecule type" value="Genomic_DNA"/>
</dbReference>
<gene>
    <name evidence="9" type="ORF">KI810_15840</name>
</gene>
<dbReference type="PANTHER" id="PTHR10815:SF13">
    <property type="entry name" value="METHYLATED-DNA--PROTEIN-CYSTEINE METHYLTRANSFERASE"/>
    <property type="match status" value="1"/>
</dbReference>
<evidence type="ECO:0000256" key="1">
    <source>
        <dbReference type="ARBA" id="ARBA00001286"/>
    </source>
</evidence>
<dbReference type="InterPro" id="IPR036217">
    <property type="entry name" value="MethylDNA_cys_MeTrfase_DNAb"/>
</dbReference>
<evidence type="ECO:0000313" key="10">
    <source>
        <dbReference type="Proteomes" id="UP000756860"/>
    </source>
</evidence>
<dbReference type="InterPro" id="IPR008332">
    <property type="entry name" value="MethylG_MeTrfase_N"/>
</dbReference>